<dbReference type="GeneID" id="66115964"/>
<keyword evidence="6" id="KW-0072">Autophagy</keyword>
<dbReference type="GO" id="GO:0015031">
    <property type="term" value="P:protein transport"/>
    <property type="evidence" value="ECO:0007669"/>
    <property type="project" value="UniProtKB-KW"/>
</dbReference>
<evidence type="ECO:0000256" key="8">
    <source>
        <dbReference type="ARBA" id="ARBA00023136"/>
    </source>
</evidence>
<dbReference type="Gene3D" id="3.30.1520.10">
    <property type="entry name" value="Phox-like domain"/>
    <property type="match status" value="1"/>
</dbReference>
<dbReference type="InterPro" id="IPR051079">
    <property type="entry name" value="Sorting_Nexin_Autophagy"/>
</dbReference>
<feature type="domain" description="PX" evidence="10">
    <location>
        <begin position="112"/>
        <end position="268"/>
    </location>
</feature>
<feature type="compositionally biased region" description="Basic and acidic residues" evidence="9">
    <location>
        <begin position="41"/>
        <end position="54"/>
    </location>
</feature>
<keyword evidence="12" id="KW-1185">Reference proteome</keyword>
<keyword evidence="8" id="KW-0472">Membrane</keyword>
<dbReference type="InterPro" id="IPR027267">
    <property type="entry name" value="AH/BAR_dom_sf"/>
</dbReference>
<keyword evidence="4" id="KW-0967">Endosome</keyword>
<dbReference type="Proteomes" id="UP000790833">
    <property type="component" value="Unassembled WGS sequence"/>
</dbReference>
<dbReference type="Gene3D" id="1.20.1270.60">
    <property type="entry name" value="Arfaptin homology (AH) domain/BAR domain"/>
    <property type="match status" value="1"/>
</dbReference>
<comment type="similarity">
    <text evidence="2">Belongs to the sorting nexin family.</text>
</comment>
<dbReference type="InterPro" id="IPR036871">
    <property type="entry name" value="PX_dom_sf"/>
</dbReference>
<comment type="caution">
    <text evidence="11">The sequence shown here is derived from an EMBL/GenBank/DDBJ whole genome shotgun (WGS) entry which is preliminary data.</text>
</comment>
<comment type="subcellular location">
    <subcellularLocation>
        <location evidence="1">Endosome membrane</location>
        <topology evidence="1">Peripheral membrane protein</topology>
    </subcellularLocation>
</comment>
<accession>A0A9P8AHB8</accession>
<sequence length="654" mass="73543">MMENSVGPADVEGNHEGFEAEEDNNPFSQSHQGLASIMSDRNAEIPKMKGDNKHGGKSAAAGNLDDDDDDESMLLYAKNNKNSDLSDQLNDFHVEYESRVSKLLKPGNEVKVHITEASNSNEGMNNSLKKYVVYTIKLVNSKDPQDEIQTRRRYSDFESLRDVLTKIFPLIIVPPIPPKNYMNFPLLNNLVGSQAHVLNGSTNEDSTSGGGPNANSYSYINSTHLNKTKLVEHRKRLLCNFLNNCLKINQIRNLEFFAKFLDPNANWTDEIVLIVSQLPRTVFQLNPENGLKTNPIYVHLPNPSSGHTISFLKDNKNKLKQKTNKLLLSSSEDNTIGVNGVEAGAGTGAGAPATTSVSSPSPTYNDLMGYTADLDVINKKIMQNFIGLSTDYGDLGTSLNSFSLLLIDTSKVKGSNEELKLNIIFDEIGQIFDRSCISINSLLEEVETKFSEPLGEAAQYTPILQTIFKFKEKKLRQQGLLDSELKDKRKELDDLLKIEDEYARIDNALNSTVKDTKYDLNLAQGQPTSPSQTTNDNNSNPSTTSSKFRFPSMNTFKRITQYVSEIIDQNPEQTRKQRIELLKAKIETLEKCQKIMLEDINYITDEVTNNFSIFHKKQAQAIFNILLTYNKLLIGWAKKNMEIWEQVKEEILKL</sequence>
<dbReference type="GO" id="GO:0035091">
    <property type="term" value="F:phosphatidylinositol binding"/>
    <property type="evidence" value="ECO:0007669"/>
    <property type="project" value="InterPro"/>
</dbReference>
<name>A0A9P8AHB8_9ASCO</name>
<dbReference type="Pfam" id="PF00787">
    <property type="entry name" value="PX"/>
    <property type="match status" value="1"/>
</dbReference>
<dbReference type="PROSITE" id="PS50195">
    <property type="entry name" value="PX"/>
    <property type="match status" value="1"/>
</dbReference>
<protein>
    <submittedName>
        <fullName evidence="11">Sorting nexin, cytoplasm-to-vacuole targeting pathway/endosomal sorting</fullName>
    </submittedName>
</protein>
<dbReference type="PANTHER" id="PTHR46979:SF2">
    <property type="entry name" value="SORTING NEXIN-41"/>
    <property type="match status" value="1"/>
</dbReference>
<evidence type="ECO:0000259" key="10">
    <source>
        <dbReference type="PROSITE" id="PS50195"/>
    </source>
</evidence>
<evidence type="ECO:0000256" key="1">
    <source>
        <dbReference type="ARBA" id="ARBA00004481"/>
    </source>
</evidence>
<evidence type="ECO:0000313" key="12">
    <source>
        <dbReference type="Proteomes" id="UP000790833"/>
    </source>
</evidence>
<feature type="region of interest" description="Disordered" evidence="9">
    <location>
        <begin position="522"/>
        <end position="549"/>
    </location>
</feature>
<evidence type="ECO:0000256" key="5">
    <source>
        <dbReference type="ARBA" id="ARBA00022927"/>
    </source>
</evidence>
<organism evidence="11 12">
    <name type="scientific">Scheffersomyces spartinae</name>
    <dbReference type="NCBI Taxonomy" id="45513"/>
    <lineage>
        <taxon>Eukaryota</taxon>
        <taxon>Fungi</taxon>
        <taxon>Dikarya</taxon>
        <taxon>Ascomycota</taxon>
        <taxon>Saccharomycotina</taxon>
        <taxon>Pichiomycetes</taxon>
        <taxon>Debaryomycetaceae</taxon>
        <taxon>Scheffersomyces</taxon>
    </lineage>
</organism>
<evidence type="ECO:0000256" key="6">
    <source>
        <dbReference type="ARBA" id="ARBA00023006"/>
    </source>
</evidence>
<keyword evidence="3" id="KW-0813">Transport</keyword>
<keyword evidence="5" id="KW-0653">Protein transport</keyword>
<evidence type="ECO:0000313" key="11">
    <source>
        <dbReference type="EMBL" id="KAG7191983.1"/>
    </source>
</evidence>
<dbReference type="RefSeq" id="XP_043047534.1">
    <property type="nucleotide sequence ID" value="XM_043193347.1"/>
</dbReference>
<dbReference type="InterPro" id="IPR001683">
    <property type="entry name" value="PX_dom"/>
</dbReference>
<dbReference type="GO" id="GO:0006914">
    <property type="term" value="P:autophagy"/>
    <property type="evidence" value="ECO:0007669"/>
    <property type="project" value="UniProtKB-KW"/>
</dbReference>
<dbReference type="EMBL" id="JAHMUF010000021">
    <property type="protein sequence ID" value="KAG7191983.1"/>
    <property type="molecule type" value="Genomic_DNA"/>
</dbReference>
<dbReference type="SUPFAM" id="SSF64268">
    <property type="entry name" value="PX domain"/>
    <property type="match status" value="1"/>
</dbReference>
<evidence type="ECO:0000256" key="7">
    <source>
        <dbReference type="ARBA" id="ARBA00023121"/>
    </source>
</evidence>
<dbReference type="OrthoDB" id="289314at2759"/>
<evidence type="ECO:0000256" key="4">
    <source>
        <dbReference type="ARBA" id="ARBA00022753"/>
    </source>
</evidence>
<feature type="region of interest" description="Disordered" evidence="9">
    <location>
        <begin position="1"/>
        <end position="67"/>
    </location>
</feature>
<reference evidence="11" key="1">
    <citation type="submission" date="2021-03" db="EMBL/GenBank/DDBJ databases">
        <authorList>
            <person name="Palmer J.M."/>
        </authorList>
    </citation>
    <scope>NUCLEOTIDE SEQUENCE</scope>
    <source>
        <strain evidence="11">ARV_011</strain>
    </source>
</reference>
<evidence type="ECO:0000256" key="9">
    <source>
        <dbReference type="SAM" id="MobiDB-lite"/>
    </source>
</evidence>
<evidence type="ECO:0000256" key="2">
    <source>
        <dbReference type="ARBA" id="ARBA00010883"/>
    </source>
</evidence>
<dbReference type="AlphaFoldDB" id="A0A9P8AHB8"/>
<dbReference type="GO" id="GO:0010008">
    <property type="term" value="C:endosome membrane"/>
    <property type="evidence" value="ECO:0007669"/>
    <property type="project" value="UniProtKB-SubCell"/>
</dbReference>
<dbReference type="SMART" id="SM00312">
    <property type="entry name" value="PX"/>
    <property type="match status" value="1"/>
</dbReference>
<feature type="compositionally biased region" description="Low complexity" evidence="9">
    <location>
        <begin position="527"/>
        <end position="546"/>
    </location>
</feature>
<evidence type="ECO:0000256" key="3">
    <source>
        <dbReference type="ARBA" id="ARBA00022448"/>
    </source>
</evidence>
<gene>
    <name evidence="11" type="primary">ATG20</name>
    <name evidence="11" type="ORF">KQ657_002590</name>
</gene>
<dbReference type="PANTHER" id="PTHR46979">
    <property type="entry name" value="SORTING NEXIN-41"/>
    <property type="match status" value="1"/>
</dbReference>
<keyword evidence="7" id="KW-0446">Lipid-binding</keyword>
<proteinExistence type="inferred from homology"/>